<evidence type="ECO:0000313" key="10">
    <source>
        <dbReference type="Proteomes" id="UP000002376"/>
    </source>
</evidence>
<comment type="subunit">
    <text evidence="3">Homodimer.</text>
</comment>
<reference key="3">
    <citation type="submission" date="2010-02" db="EMBL/GenBank/DDBJ databases">
        <title>Complete genome sequence of Thermosphaera aggregans type strain (M11TL).</title>
        <authorList>
            <consortium name="US DOE Joint Genome Institute (JGI-PGF)"/>
            <person name="Spring S."/>
            <person name="Lapidus A."/>
            <person name="Munk C."/>
            <person name="Schroeder M."/>
            <person name="Glavina Del Rio T."/>
            <person name="Tice H."/>
            <person name="Copeland A."/>
            <person name="Cheng J.-F."/>
            <person name="Lucas S."/>
            <person name="Chen F."/>
            <person name="Nolan M."/>
            <person name="Bruce D."/>
            <person name="Goodwin L."/>
            <person name="Pitluck S."/>
            <person name="Ivanova N."/>
            <person name="Mavromatis K."/>
            <person name="Ovchinnikova G."/>
            <person name="Pati A."/>
            <person name="Chen A."/>
            <person name="Palaniappan K."/>
            <person name="Land M."/>
            <person name="Hauser L."/>
            <person name="Chang Y.-J."/>
            <person name="Jeffries C.C."/>
            <person name="Brettin T."/>
            <person name="Detter J.C."/>
            <person name="Tapia R."/>
            <person name="Han C."/>
            <person name="Chain P."/>
            <person name="Heimerl T."/>
            <person name="Weik F."/>
            <person name="Goker M."/>
            <person name="Rachel R."/>
            <person name="Bristow J."/>
            <person name="Eisen J.A."/>
            <person name="Markowitz V."/>
            <person name="Hugenholtz P."/>
            <person name="Kyrpides N.C."/>
            <person name="Klenk H.-P."/>
        </authorList>
    </citation>
    <scope>NUCLEOTIDE SEQUENCE</scope>
    <source>
        <strain>DSM 11486</strain>
    </source>
</reference>
<dbReference type="EC" id="2.6.1.-" evidence="7"/>
<dbReference type="SUPFAM" id="SSF53383">
    <property type="entry name" value="PLP-dependent transferases"/>
    <property type="match status" value="1"/>
</dbReference>
<dbReference type="EMBL" id="CP001939">
    <property type="protein sequence ID" value="ADG90941.1"/>
    <property type="molecule type" value="Genomic_DNA"/>
</dbReference>
<protein>
    <recommendedName>
        <fullName evidence="7">Aminotransferase</fullName>
        <ecNumber evidence="7">2.6.1.-</ecNumber>
    </recommendedName>
</protein>
<dbReference type="GO" id="GO:0030170">
    <property type="term" value="F:pyridoxal phosphate binding"/>
    <property type="evidence" value="ECO:0007669"/>
    <property type="project" value="InterPro"/>
</dbReference>
<dbReference type="AlphaFoldDB" id="D5U1E1"/>
<keyword evidence="5 7" id="KW-0808">Transferase</keyword>
<evidence type="ECO:0000256" key="1">
    <source>
        <dbReference type="ARBA" id="ARBA00001933"/>
    </source>
</evidence>
<evidence type="ECO:0000259" key="8">
    <source>
        <dbReference type="Pfam" id="PF00155"/>
    </source>
</evidence>
<dbReference type="Pfam" id="PF00155">
    <property type="entry name" value="Aminotran_1_2"/>
    <property type="match status" value="1"/>
</dbReference>
<evidence type="ECO:0000256" key="2">
    <source>
        <dbReference type="ARBA" id="ARBA00007441"/>
    </source>
</evidence>
<reference evidence="10" key="2">
    <citation type="journal article" date="2010" name="Stand. Genomic Sci.">
        <title>Complete genome sequence of Thermosphaera aggregans type strain (M11TLT).</title>
        <authorList>
            <person name="Spring S."/>
            <person name="Rachel R."/>
            <person name="Lapidus A."/>
            <person name="Davenport K."/>
            <person name="Tice H."/>
            <person name="Copeland A."/>
            <person name="Cheng J.-F."/>
            <person name="Lucas S."/>
            <person name="Chen F."/>
            <person name="Nolan M."/>
            <person name="Bruce D."/>
            <person name="Goodwin L."/>
            <person name="Pitluck S."/>
            <person name="Ivanova N."/>
            <person name="Mavromatis K."/>
            <person name="Ovchinnikova G."/>
            <person name="Pati A."/>
            <person name="Chen A."/>
            <person name="Palaniappan K."/>
            <person name="Land M."/>
            <person name="Hauser L."/>
            <person name="Chang Y.-J."/>
            <person name="Jeffries C.C."/>
            <person name="Brettin T."/>
            <person name="Detter J.C."/>
            <person name="Tapia R."/>
            <person name="Han C."/>
            <person name="Heimerl T."/>
            <person name="Weikl F."/>
            <person name="Brambilla E."/>
            <person name="Goker M."/>
            <person name="Bristow J."/>
            <person name="Eisen J.A."/>
            <person name="Markowitz V."/>
            <person name="Hugenholtz P."/>
            <person name="Kyrpides N.C."/>
            <person name="Klenk H.-P."/>
        </authorList>
    </citation>
    <scope>NUCLEOTIDE SEQUENCE [LARGE SCALE GENOMIC DNA]</scope>
    <source>
        <strain evidence="10">DSM 11486 / M11TL</strain>
    </source>
</reference>
<dbReference type="Gene3D" id="3.40.640.10">
    <property type="entry name" value="Type I PLP-dependent aspartate aminotransferase-like (Major domain)"/>
    <property type="match status" value="1"/>
</dbReference>
<keyword evidence="10" id="KW-1185">Reference proteome</keyword>
<sequence length="398" mass="44829">MQVSSRVRSLEQNPQRILIAKADELSRKGVKVYNYTAGQPGLPPDREALEYFIEKLKSDPFKHFKYIPTQGLPELRQAISNDLKKYGGVDVSPDEIMIASGGADGLVLSIYATTDPGDEILFLEPCYSVYWDLAKFAGLKPVSCPQTLEKGFNPDPECIKEKVSSKTKAILFASPDNPTSRIISEEVAKTIADIAVDKNVWVIYDVAYKHIVYEGRHVWLEKYMTLDNLIVVGSFSKDIAIPGGRLGYVYTSKATIKELVKLKGALWIVAPVPSQWLAYYYLDKGFKEKYLENVLPVYRKRRDVAYDALVKNLPEARVEKPSASMYLFPDMTAYLERLGLDDFSFTMKLAEEAAVVTLPGSIFGPSGRNHLRITFVTMNEDDLVRGIELMANWIDRAR</sequence>
<evidence type="ECO:0000256" key="4">
    <source>
        <dbReference type="ARBA" id="ARBA00022576"/>
    </source>
</evidence>
<evidence type="ECO:0000256" key="7">
    <source>
        <dbReference type="RuleBase" id="RU000481"/>
    </source>
</evidence>
<evidence type="ECO:0000256" key="5">
    <source>
        <dbReference type="ARBA" id="ARBA00022679"/>
    </source>
</evidence>
<dbReference type="Proteomes" id="UP000002376">
    <property type="component" value="Chromosome"/>
</dbReference>
<dbReference type="PROSITE" id="PS00105">
    <property type="entry name" value="AA_TRANSFER_CLASS_1"/>
    <property type="match status" value="1"/>
</dbReference>
<keyword evidence="4 7" id="KW-0032">Aminotransferase</keyword>
<dbReference type="PANTHER" id="PTHR46383:SF1">
    <property type="entry name" value="ASPARTATE AMINOTRANSFERASE"/>
    <property type="match status" value="1"/>
</dbReference>
<dbReference type="GeneID" id="9165682"/>
<dbReference type="OrthoDB" id="372018at2157"/>
<name>D5U1E1_THEAM</name>
<evidence type="ECO:0000313" key="9">
    <source>
        <dbReference type="EMBL" id="ADG90941.1"/>
    </source>
</evidence>
<dbReference type="STRING" id="633148.Tagg_0668"/>
<dbReference type="CDD" id="cd00609">
    <property type="entry name" value="AAT_like"/>
    <property type="match status" value="1"/>
</dbReference>
<dbReference type="InterPro" id="IPR004838">
    <property type="entry name" value="NHTrfase_class1_PyrdxlP-BS"/>
</dbReference>
<comment type="cofactor">
    <cofactor evidence="1 7">
        <name>pyridoxal 5'-phosphate</name>
        <dbReference type="ChEBI" id="CHEBI:597326"/>
    </cofactor>
</comment>
<dbReference type="InterPro" id="IPR015424">
    <property type="entry name" value="PyrdxlP-dep_Trfase"/>
</dbReference>
<accession>D5U1E1</accession>
<dbReference type="InterPro" id="IPR050596">
    <property type="entry name" value="AspAT/PAT-like"/>
</dbReference>
<keyword evidence="6" id="KW-0663">Pyridoxal phosphate</keyword>
<dbReference type="GO" id="GO:0006520">
    <property type="term" value="P:amino acid metabolic process"/>
    <property type="evidence" value="ECO:0007669"/>
    <property type="project" value="InterPro"/>
</dbReference>
<dbReference type="HOGENOM" id="CLU_017584_4_3_2"/>
<dbReference type="RefSeq" id="WP_013129534.1">
    <property type="nucleotide sequence ID" value="NC_014160.1"/>
</dbReference>
<dbReference type="InterPro" id="IPR015421">
    <property type="entry name" value="PyrdxlP-dep_Trfase_major"/>
</dbReference>
<dbReference type="KEGG" id="tag:Tagg_0668"/>
<proteinExistence type="inferred from homology"/>
<dbReference type="PANTHER" id="PTHR46383">
    <property type="entry name" value="ASPARTATE AMINOTRANSFERASE"/>
    <property type="match status" value="1"/>
</dbReference>
<feature type="domain" description="Aminotransferase class I/classII large" evidence="8">
    <location>
        <begin position="44"/>
        <end position="385"/>
    </location>
</feature>
<dbReference type="GO" id="GO:0008483">
    <property type="term" value="F:transaminase activity"/>
    <property type="evidence" value="ECO:0007669"/>
    <property type="project" value="UniProtKB-KW"/>
</dbReference>
<gene>
    <name evidence="9" type="ordered locus">Tagg_0668</name>
</gene>
<evidence type="ECO:0000256" key="3">
    <source>
        <dbReference type="ARBA" id="ARBA00011738"/>
    </source>
</evidence>
<organism evidence="9 10">
    <name type="scientific">Thermosphaera aggregans (strain DSM 11486 / M11TL)</name>
    <dbReference type="NCBI Taxonomy" id="633148"/>
    <lineage>
        <taxon>Archaea</taxon>
        <taxon>Thermoproteota</taxon>
        <taxon>Thermoprotei</taxon>
        <taxon>Desulfurococcales</taxon>
        <taxon>Desulfurococcaceae</taxon>
        <taxon>Thermosphaera</taxon>
    </lineage>
</organism>
<dbReference type="InterPro" id="IPR004839">
    <property type="entry name" value="Aminotransferase_I/II_large"/>
</dbReference>
<reference evidence="9 10" key="1">
    <citation type="journal article" date="2010" name="Stand. Genomic Sci.">
        <title>Complete genome sequence of Thermosphaera aggregans type strain (M11TL).</title>
        <authorList>
            <person name="Spring S."/>
            <person name="Rachel R."/>
            <person name="Lapidus A."/>
            <person name="Davenport K."/>
            <person name="Tice H."/>
            <person name="Copeland A."/>
            <person name="Cheng J.F."/>
            <person name="Lucas S."/>
            <person name="Chen F."/>
            <person name="Nolan M."/>
            <person name="Bruce D."/>
            <person name="Goodwin L."/>
            <person name="Pitluck S."/>
            <person name="Ivanova N."/>
            <person name="Mavromatis K."/>
            <person name="Ovchinnikova G."/>
            <person name="Pati A."/>
            <person name="Chen A."/>
            <person name="Palaniappan K."/>
            <person name="Land M."/>
            <person name="Hauser L."/>
            <person name="Chang Y.J."/>
            <person name="Jeffries C.C."/>
            <person name="Brettin T."/>
            <person name="Detter J.C."/>
            <person name="Tapia R."/>
            <person name="Han C."/>
            <person name="Heimerl T."/>
            <person name="Weikl F."/>
            <person name="Brambilla E."/>
            <person name="Goker M."/>
            <person name="Bristow J."/>
            <person name="Eisen J.A."/>
            <person name="Markowitz V."/>
            <person name="Hugenholtz P."/>
            <person name="Kyrpides N.C."/>
            <person name="Klenk H.P."/>
        </authorList>
    </citation>
    <scope>NUCLEOTIDE SEQUENCE [LARGE SCALE GENOMIC DNA]</scope>
    <source>
        <strain evidence="10">DSM 11486 / M11TL</strain>
    </source>
</reference>
<evidence type="ECO:0000256" key="6">
    <source>
        <dbReference type="ARBA" id="ARBA00022898"/>
    </source>
</evidence>
<dbReference type="eggNOG" id="arCOG01130">
    <property type="taxonomic scope" value="Archaea"/>
</dbReference>
<comment type="similarity">
    <text evidence="2 7">Belongs to the class-I pyridoxal-phosphate-dependent aminotransferase family.</text>
</comment>